<dbReference type="AlphaFoldDB" id="A0A165D0X5"/>
<proteinExistence type="predicted"/>
<dbReference type="STRING" id="1314785.A0A165D0X5"/>
<dbReference type="EMBL" id="KV427640">
    <property type="protein sequence ID" value="KZT03912.1"/>
    <property type="molecule type" value="Genomic_DNA"/>
</dbReference>
<dbReference type="RefSeq" id="XP_040761652.1">
    <property type="nucleotide sequence ID" value="XM_040904770.1"/>
</dbReference>
<sequence length="382" mass="41454">MASPPTVPDSCTQPAQWTFDPDTPPPPHGFAHVAEASFDLPVSSDVLFFESRGTAALAHGSIEFTDTGDVGSDTAKVEIMAYFNDVDEFVELTKVCLLQPEEGKNGIGIFAPHHWAGHHHHRGIQYELKVHLPPAEDGSLRQLKTLNTNLPMFVHYAGALSNSFKFDKVLFTTSNVPVHVQSLWSDILNVRTSNAPIEGSFNSSTYIELDTSNSPIRANVALYNGQNVNSPVTGLQMRTSNSPIGANISLYSTLPSGTGGNFTARISTSNSPLSISYPYSPVDHRLHMHARTSNGPAHVQLHPTYEGTFRLISSGFLGRPTVHADPAVEDPAGRGRTRSVDYRSAGGRVAEGIVRWLPSDRNETELGDVQISTSQLGLDLFL</sequence>
<evidence type="ECO:0000313" key="1">
    <source>
        <dbReference type="EMBL" id="KZT03912.1"/>
    </source>
</evidence>
<dbReference type="InParanoid" id="A0A165D0X5"/>
<dbReference type="OrthoDB" id="5570013at2759"/>
<dbReference type="Proteomes" id="UP000076871">
    <property type="component" value="Unassembled WGS sequence"/>
</dbReference>
<accession>A0A165D0X5</accession>
<organism evidence="1 2">
    <name type="scientific">Laetiporus sulphureus 93-53</name>
    <dbReference type="NCBI Taxonomy" id="1314785"/>
    <lineage>
        <taxon>Eukaryota</taxon>
        <taxon>Fungi</taxon>
        <taxon>Dikarya</taxon>
        <taxon>Basidiomycota</taxon>
        <taxon>Agaricomycotina</taxon>
        <taxon>Agaricomycetes</taxon>
        <taxon>Polyporales</taxon>
        <taxon>Laetiporus</taxon>
    </lineage>
</organism>
<keyword evidence="2" id="KW-1185">Reference proteome</keyword>
<reference evidence="1 2" key="1">
    <citation type="journal article" date="2016" name="Mol. Biol. Evol.">
        <title>Comparative Genomics of Early-Diverging Mushroom-Forming Fungi Provides Insights into the Origins of Lignocellulose Decay Capabilities.</title>
        <authorList>
            <person name="Nagy L.G."/>
            <person name="Riley R."/>
            <person name="Tritt A."/>
            <person name="Adam C."/>
            <person name="Daum C."/>
            <person name="Floudas D."/>
            <person name="Sun H."/>
            <person name="Yadav J.S."/>
            <person name="Pangilinan J."/>
            <person name="Larsson K.H."/>
            <person name="Matsuura K."/>
            <person name="Barry K."/>
            <person name="Labutti K."/>
            <person name="Kuo R."/>
            <person name="Ohm R.A."/>
            <person name="Bhattacharya S.S."/>
            <person name="Shirouzu T."/>
            <person name="Yoshinaga Y."/>
            <person name="Martin F.M."/>
            <person name="Grigoriev I.V."/>
            <person name="Hibbett D.S."/>
        </authorList>
    </citation>
    <scope>NUCLEOTIDE SEQUENCE [LARGE SCALE GENOMIC DNA]</scope>
    <source>
        <strain evidence="1 2">93-53</strain>
    </source>
</reference>
<protein>
    <submittedName>
        <fullName evidence="1">Uncharacterized protein</fullName>
    </submittedName>
</protein>
<gene>
    <name evidence="1" type="ORF">LAESUDRAFT_658842</name>
</gene>
<dbReference type="GeneID" id="63821800"/>
<name>A0A165D0X5_9APHY</name>
<evidence type="ECO:0000313" key="2">
    <source>
        <dbReference type="Proteomes" id="UP000076871"/>
    </source>
</evidence>